<name>A0AAN5CWA2_9BILA</name>
<accession>A0AAN5CWA2</accession>
<dbReference type="AlphaFoldDB" id="A0AAN5CWA2"/>
<dbReference type="Proteomes" id="UP001328107">
    <property type="component" value="Unassembled WGS sequence"/>
</dbReference>
<dbReference type="EMBL" id="BTRK01000005">
    <property type="protein sequence ID" value="GMR51217.1"/>
    <property type="molecule type" value="Genomic_DNA"/>
</dbReference>
<protein>
    <submittedName>
        <fullName evidence="1">Uncharacterized protein</fullName>
    </submittedName>
</protein>
<reference evidence="2" key="1">
    <citation type="submission" date="2022-10" db="EMBL/GenBank/DDBJ databases">
        <title>Genome assembly of Pristionchus species.</title>
        <authorList>
            <person name="Yoshida K."/>
            <person name="Sommer R.J."/>
        </authorList>
    </citation>
    <scope>NUCLEOTIDE SEQUENCE [LARGE SCALE GENOMIC DNA]</scope>
    <source>
        <strain evidence="2">RS5460</strain>
    </source>
</reference>
<proteinExistence type="predicted"/>
<gene>
    <name evidence="1" type="ORF">PMAYCL1PPCAC_21412</name>
</gene>
<keyword evidence="2" id="KW-1185">Reference proteome</keyword>
<feature type="non-terminal residue" evidence="1">
    <location>
        <position position="184"/>
    </location>
</feature>
<evidence type="ECO:0000313" key="1">
    <source>
        <dbReference type="EMBL" id="GMR51217.1"/>
    </source>
</evidence>
<dbReference type="PANTHER" id="PTHR37972">
    <property type="entry name" value="PROTEIN CBG25533"/>
    <property type="match status" value="1"/>
</dbReference>
<comment type="caution">
    <text evidence="1">The sequence shown here is derived from an EMBL/GenBank/DDBJ whole genome shotgun (WGS) entry which is preliminary data.</text>
</comment>
<organism evidence="1 2">
    <name type="scientific">Pristionchus mayeri</name>
    <dbReference type="NCBI Taxonomy" id="1317129"/>
    <lineage>
        <taxon>Eukaryota</taxon>
        <taxon>Metazoa</taxon>
        <taxon>Ecdysozoa</taxon>
        <taxon>Nematoda</taxon>
        <taxon>Chromadorea</taxon>
        <taxon>Rhabditida</taxon>
        <taxon>Rhabditina</taxon>
        <taxon>Diplogasteromorpha</taxon>
        <taxon>Diplogasteroidea</taxon>
        <taxon>Neodiplogasteridae</taxon>
        <taxon>Pristionchus</taxon>
    </lineage>
</organism>
<evidence type="ECO:0000313" key="2">
    <source>
        <dbReference type="Proteomes" id="UP001328107"/>
    </source>
</evidence>
<dbReference type="PANTHER" id="PTHR37972:SF2">
    <property type="entry name" value="PRION-LIKE-(Q_N-RICH)-DOMAIN-BEARING PROTEIN-RELATED"/>
    <property type="match status" value="1"/>
</dbReference>
<sequence length="184" mass="19694">MPTTAPKCDYFLDDQSIAFVYQLNYGETARNTDIISKILGSDEVQQSGSSAFGALFPFPREDSYPPSQWILLTSPQLPIFFKIFNPPETATGVEIADGLQSVINNPGRNHQIVVIIANSDEGVLSAVGLASQLKESSTIITLGYGTRADGGDIDLSSLASSPHFTLTQSNEDPAQAVSLLLDAI</sequence>